<dbReference type="Proteomes" id="UP000277256">
    <property type="component" value="Unassembled WGS sequence"/>
</dbReference>
<dbReference type="EMBL" id="RSEB01000002">
    <property type="protein sequence ID" value="RRS00417.1"/>
    <property type="molecule type" value="Genomic_DNA"/>
</dbReference>
<sequence length="70" mass="7635">MYNEAERTAKNRVNAGEHVIYISVPYYNNSDGSLGGIRVIAIGNQGYFSDICFDNDIDMEAGVPGSWCGV</sequence>
<dbReference type="RefSeq" id="WP_125247096.1">
    <property type="nucleotide sequence ID" value="NZ_RSEB01000002.1"/>
</dbReference>
<comment type="caution">
    <text evidence="1">The sequence shown here is derived from an EMBL/GenBank/DDBJ whole genome shotgun (WGS) entry which is preliminary data.</text>
</comment>
<protein>
    <submittedName>
        <fullName evidence="1">Uncharacterized protein</fullName>
    </submittedName>
</protein>
<dbReference type="AlphaFoldDB" id="A0A426V0R1"/>
<name>A0A426V0R1_9ACTN</name>
<evidence type="ECO:0000313" key="1">
    <source>
        <dbReference type="EMBL" id="RRS00417.1"/>
    </source>
</evidence>
<keyword evidence="2" id="KW-1185">Reference proteome</keyword>
<reference evidence="1 2" key="1">
    <citation type="submission" date="2018-12" db="EMBL/GenBank/DDBJ databases">
        <title>Glycomyces sp. YIM 121974 draft genome.</title>
        <authorList>
            <person name="Li Q."/>
        </authorList>
    </citation>
    <scope>NUCLEOTIDE SEQUENCE [LARGE SCALE GENOMIC DNA]</scope>
    <source>
        <strain evidence="1 2">YIM 121974</strain>
    </source>
</reference>
<organism evidence="1 2">
    <name type="scientific">Glycomyces terrestris</name>
    <dbReference type="NCBI Taxonomy" id="2493553"/>
    <lineage>
        <taxon>Bacteria</taxon>
        <taxon>Bacillati</taxon>
        <taxon>Actinomycetota</taxon>
        <taxon>Actinomycetes</taxon>
        <taxon>Glycomycetales</taxon>
        <taxon>Glycomycetaceae</taxon>
        <taxon>Glycomyces</taxon>
    </lineage>
</organism>
<proteinExistence type="predicted"/>
<gene>
    <name evidence="1" type="ORF">EIW28_07570</name>
</gene>
<evidence type="ECO:0000313" key="2">
    <source>
        <dbReference type="Proteomes" id="UP000277256"/>
    </source>
</evidence>
<accession>A0A426V0R1</accession>